<proteinExistence type="predicted"/>
<reference evidence="1" key="2">
    <citation type="journal article" date="2023" name="Science">
        <title>Genomic signatures of disease resistance in endangered staghorn corals.</title>
        <authorList>
            <person name="Vollmer S.V."/>
            <person name="Selwyn J.D."/>
            <person name="Despard B.A."/>
            <person name="Roesel C.L."/>
        </authorList>
    </citation>
    <scope>NUCLEOTIDE SEQUENCE</scope>
    <source>
        <strain evidence="1">K2</strain>
    </source>
</reference>
<comment type="caution">
    <text evidence="1">The sequence shown here is derived from an EMBL/GenBank/DDBJ whole genome shotgun (WGS) entry which is preliminary data.</text>
</comment>
<evidence type="ECO:0000313" key="2">
    <source>
        <dbReference type="Proteomes" id="UP001249851"/>
    </source>
</evidence>
<protein>
    <submittedName>
        <fullName evidence="1">Uncharacterized protein</fullName>
    </submittedName>
</protein>
<dbReference type="AlphaFoldDB" id="A0AAD9UTG5"/>
<sequence length="115" mass="13390">MVDASSTYSVNKAQLNYCVGLHNLVFIKLLNIKKYHHFRFSKDQPGKVYFTEFFTSPQQSRMLLKNPKNLPLTSVLPSALNPEGLSRERKEFLFKEIRKILLGHFYLTIHFISIG</sequence>
<keyword evidence="2" id="KW-1185">Reference proteome</keyword>
<evidence type="ECO:0000313" key="1">
    <source>
        <dbReference type="EMBL" id="KAK2549020.1"/>
    </source>
</evidence>
<accession>A0AAD9UTG5</accession>
<gene>
    <name evidence="1" type="ORF">P5673_030649</name>
</gene>
<dbReference type="EMBL" id="JARQWQ010000133">
    <property type="protein sequence ID" value="KAK2549020.1"/>
    <property type="molecule type" value="Genomic_DNA"/>
</dbReference>
<dbReference type="Proteomes" id="UP001249851">
    <property type="component" value="Unassembled WGS sequence"/>
</dbReference>
<reference evidence="1" key="1">
    <citation type="journal article" date="2023" name="G3 (Bethesda)">
        <title>Whole genome assembly and annotation of the endangered Caribbean coral Acropora cervicornis.</title>
        <authorList>
            <person name="Selwyn J.D."/>
            <person name="Vollmer S.V."/>
        </authorList>
    </citation>
    <scope>NUCLEOTIDE SEQUENCE</scope>
    <source>
        <strain evidence="1">K2</strain>
    </source>
</reference>
<organism evidence="1 2">
    <name type="scientific">Acropora cervicornis</name>
    <name type="common">Staghorn coral</name>
    <dbReference type="NCBI Taxonomy" id="6130"/>
    <lineage>
        <taxon>Eukaryota</taxon>
        <taxon>Metazoa</taxon>
        <taxon>Cnidaria</taxon>
        <taxon>Anthozoa</taxon>
        <taxon>Hexacorallia</taxon>
        <taxon>Scleractinia</taxon>
        <taxon>Astrocoeniina</taxon>
        <taxon>Acroporidae</taxon>
        <taxon>Acropora</taxon>
    </lineage>
</organism>
<name>A0AAD9UTG5_ACRCE</name>